<dbReference type="InterPro" id="IPR029068">
    <property type="entry name" value="Glyas_Bleomycin-R_OHBP_Dase"/>
</dbReference>
<accession>A0A3A6PCK3</accession>
<dbReference type="RefSeq" id="WP_120112924.1">
    <property type="nucleotide sequence ID" value="NZ_QXQB01000004.1"/>
</dbReference>
<dbReference type="InterPro" id="IPR028973">
    <property type="entry name" value="PhnB-like"/>
</dbReference>
<dbReference type="EMBL" id="QXQB01000004">
    <property type="protein sequence ID" value="RJX38105.1"/>
    <property type="molecule type" value="Genomic_DNA"/>
</dbReference>
<dbReference type="AlphaFoldDB" id="A0A3A6PCK3"/>
<dbReference type="Pfam" id="PF06983">
    <property type="entry name" value="3-dmu-9_3-mt"/>
    <property type="match status" value="1"/>
</dbReference>
<reference evidence="2 3" key="1">
    <citation type="submission" date="2018-09" db="EMBL/GenBank/DDBJ databases">
        <title>Paenibacillus aracenensis nov. sp. isolated from a cave in southern Spain.</title>
        <authorList>
            <person name="Jurado V."/>
            <person name="Gutierrez-Patricio S."/>
            <person name="Gonzalez-Pimentel J.L."/>
            <person name="Miller A.Z."/>
            <person name="Laiz L."/>
            <person name="Saiz-Jimenez C."/>
        </authorList>
    </citation>
    <scope>NUCLEOTIDE SEQUENCE [LARGE SCALE GENOMIC DNA]</scope>
    <source>
        <strain evidence="2 3">JCM 19203</strain>
    </source>
</reference>
<dbReference type="SUPFAM" id="SSF54593">
    <property type="entry name" value="Glyoxalase/Bleomycin resistance protein/Dihydroxybiphenyl dioxygenase"/>
    <property type="match status" value="1"/>
</dbReference>
<dbReference type="PANTHER" id="PTHR33990">
    <property type="entry name" value="PROTEIN YJDN-RELATED"/>
    <property type="match status" value="1"/>
</dbReference>
<dbReference type="CDD" id="cd06588">
    <property type="entry name" value="PhnB_like"/>
    <property type="match status" value="1"/>
</dbReference>
<organism evidence="2 3">
    <name type="scientific">Paenibacillus pinisoli</name>
    <dbReference type="NCBI Taxonomy" id="1276110"/>
    <lineage>
        <taxon>Bacteria</taxon>
        <taxon>Bacillati</taxon>
        <taxon>Bacillota</taxon>
        <taxon>Bacilli</taxon>
        <taxon>Bacillales</taxon>
        <taxon>Paenibacillaceae</taxon>
        <taxon>Paenibacillus</taxon>
    </lineage>
</organism>
<name>A0A3A6PCK3_9BACL</name>
<feature type="domain" description="PhnB-like" evidence="1">
    <location>
        <begin position="2"/>
        <end position="109"/>
    </location>
</feature>
<keyword evidence="3" id="KW-1185">Reference proteome</keyword>
<gene>
    <name evidence="2" type="ORF">D3P09_18735</name>
</gene>
<dbReference type="InterPro" id="IPR009725">
    <property type="entry name" value="3_dmu_93_MTrfase"/>
</dbReference>
<dbReference type="PIRSF" id="PIRSF021700">
    <property type="entry name" value="3_dmu_93_MTrfase"/>
    <property type="match status" value="1"/>
</dbReference>
<dbReference type="Proteomes" id="UP000267798">
    <property type="component" value="Unassembled WGS sequence"/>
</dbReference>
<sequence>MQKITTFLWYNQEAEEAMNFYTSIFANSGIVSVMRNGEKVVSGTFQLEGQTFIALNGGPHYTFTPAISLYVSCETQEEVDELWEKLVEGGEESRCGWLKDRFGLSWQIIPKALEKYLHGGGDAARAQRVMNAMLGMNRIIIEDLKRAYEGEG</sequence>
<protein>
    <submittedName>
        <fullName evidence="2">VOC family protein</fullName>
    </submittedName>
</protein>
<evidence type="ECO:0000313" key="2">
    <source>
        <dbReference type="EMBL" id="RJX38105.1"/>
    </source>
</evidence>
<dbReference type="Gene3D" id="3.10.180.10">
    <property type="entry name" value="2,3-Dihydroxybiphenyl 1,2-Dioxygenase, domain 1"/>
    <property type="match status" value="1"/>
</dbReference>
<evidence type="ECO:0000259" key="1">
    <source>
        <dbReference type="Pfam" id="PF06983"/>
    </source>
</evidence>
<dbReference type="OrthoDB" id="9806473at2"/>
<evidence type="ECO:0000313" key="3">
    <source>
        <dbReference type="Proteomes" id="UP000267798"/>
    </source>
</evidence>
<comment type="caution">
    <text evidence="2">The sequence shown here is derived from an EMBL/GenBank/DDBJ whole genome shotgun (WGS) entry which is preliminary data.</text>
</comment>
<proteinExistence type="predicted"/>